<dbReference type="Pfam" id="PF13401">
    <property type="entry name" value="AAA_22"/>
    <property type="match status" value="1"/>
</dbReference>
<evidence type="ECO:0000313" key="2">
    <source>
        <dbReference type="EMBL" id="UPT19602.1"/>
    </source>
</evidence>
<dbReference type="PROSITE" id="PS50043">
    <property type="entry name" value="HTH_LUXR_2"/>
    <property type="match status" value="1"/>
</dbReference>
<dbReference type="Proteomes" id="UP000832041">
    <property type="component" value="Chromosome"/>
</dbReference>
<dbReference type="RefSeq" id="WP_248591824.1">
    <property type="nucleotide sequence ID" value="NZ_BAABEB010000001.1"/>
</dbReference>
<keyword evidence="3" id="KW-1185">Reference proteome</keyword>
<organism evidence="2 3">
    <name type="scientific">Thermobifida alba</name>
    <name type="common">Thermomonospora alba</name>
    <dbReference type="NCBI Taxonomy" id="53522"/>
    <lineage>
        <taxon>Bacteria</taxon>
        <taxon>Bacillati</taxon>
        <taxon>Actinomycetota</taxon>
        <taxon>Actinomycetes</taxon>
        <taxon>Streptosporangiales</taxon>
        <taxon>Nocardiopsidaceae</taxon>
        <taxon>Thermobifida</taxon>
    </lineage>
</organism>
<dbReference type="Gene3D" id="1.25.40.10">
    <property type="entry name" value="Tetratricopeptide repeat domain"/>
    <property type="match status" value="1"/>
</dbReference>
<reference evidence="2 3" key="1">
    <citation type="submission" date="2020-04" db="EMBL/GenBank/DDBJ databases">
        <title>Thermobifida alba genome sequencing and assembly.</title>
        <authorList>
            <person name="Luzics S."/>
            <person name="Horvath B."/>
            <person name="Nagy I."/>
            <person name="Toth A."/>
            <person name="Nagy I."/>
            <person name="Kukolya J."/>
        </authorList>
    </citation>
    <scope>NUCLEOTIDE SEQUENCE [LARGE SCALE GENOMIC DNA]</scope>
    <source>
        <strain evidence="2 3">DSM 43795</strain>
    </source>
</reference>
<protein>
    <submittedName>
        <fullName evidence="2">AAA family ATPase</fullName>
    </submittedName>
</protein>
<feature type="domain" description="HTH luxR-type" evidence="1">
    <location>
        <begin position="744"/>
        <end position="810"/>
    </location>
</feature>
<dbReference type="InterPro" id="IPR016032">
    <property type="entry name" value="Sig_transdc_resp-reg_C-effctor"/>
</dbReference>
<dbReference type="SUPFAM" id="SSF48452">
    <property type="entry name" value="TPR-like"/>
    <property type="match status" value="1"/>
</dbReference>
<dbReference type="InterPro" id="IPR049945">
    <property type="entry name" value="AAA_22"/>
</dbReference>
<dbReference type="PANTHER" id="PTHR47691:SF3">
    <property type="entry name" value="HTH-TYPE TRANSCRIPTIONAL REGULATOR RV0890C-RELATED"/>
    <property type="match status" value="1"/>
</dbReference>
<dbReference type="PRINTS" id="PR00038">
    <property type="entry name" value="HTHLUXR"/>
</dbReference>
<evidence type="ECO:0000259" key="1">
    <source>
        <dbReference type="PROSITE" id="PS50043"/>
    </source>
</evidence>
<dbReference type="PROSITE" id="PS00622">
    <property type="entry name" value="HTH_LUXR_1"/>
    <property type="match status" value="1"/>
</dbReference>
<dbReference type="Pfam" id="PF00196">
    <property type="entry name" value="GerE"/>
    <property type="match status" value="1"/>
</dbReference>
<accession>A0ABY4KVY1</accession>
<dbReference type="PRINTS" id="PR00364">
    <property type="entry name" value="DISEASERSIST"/>
</dbReference>
<name>A0ABY4KVY1_THEAE</name>
<dbReference type="InterPro" id="IPR000792">
    <property type="entry name" value="Tscrpt_reg_LuxR_C"/>
</dbReference>
<dbReference type="Gene3D" id="3.40.50.300">
    <property type="entry name" value="P-loop containing nucleotide triphosphate hydrolases"/>
    <property type="match status" value="1"/>
</dbReference>
<dbReference type="PANTHER" id="PTHR47691">
    <property type="entry name" value="REGULATOR-RELATED"/>
    <property type="match status" value="1"/>
</dbReference>
<gene>
    <name evidence="2" type="ORF">FOF52_00325</name>
</gene>
<dbReference type="SUPFAM" id="SSF46894">
    <property type="entry name" value="C-terminal effector domain of the bipartite response regulators"/>
    <property type="match status" value="1"/>
</dbReference>
<dbReference type="SUPFAM" id="SSF52540">
    <property type="entry name" value="P-loop containing nucleoside triphosphate hydrolases"/>
    <property type="match status" value="1"/>
</dbReference>
<dbReference type="CDD" id="cd06170">
    <property type="entry name" value="LuxR_C_like"/>
    <property type="match status" value="1"/>
</dbReference>
<dbReference type="InterPro" id="IPR011990">
    <property type="entry name" value="TPR-like_helical_dom_sf"/>
</dbReference>
<dbReference type="InterPro" id="IPR027417">
    <property type="entry name" value="P-loop_NTPase"/>
</dbReference>
<evidence type="ECO:0000313" key="3">
    <source>
        <dbReference type="Proteomes" id="UP000832041"/>
    </source>
</evidence>
<dbReference type="Gene3D" id="1.10.10.10">
    <property type="entry name" value="Winged helix-like DNA-binding domain superfamily/Winged helix DNA-binding domain"/>
    <property type="match status" value="1"/>
</dbReference>
<proteinExistence type="predicted"/>
<dbReference type="SMART" id="SM00421">
    <property type="entry name" value="HTH_LUXR"/>
    <property type="match status" value="1"/>
</dbReference>
<dbReference type="InterPro" id="IPR036388">
    <property type="entry name" value="WH-like_DNA-bd_sf"/>
</dbReference>
<dbReference type="EMBL" id="CP051627">
    <property type="protein sequence ID" value="UPT19602.1"/>
    <property type="molecule type" value="Genomic_DNA"/>
</dbReference>
<sequence>MPTPRQHLPTPRSPLIGRERDAADLGRLLRTVRMVTLTGAGGIGKTRLALRVAEREHGRFADGTLFVDLSAATTGDHVLYSMAGLLGIEAGRGQPLREAVLLALRSCDLLLVLDTCERIVAPLSELCRTLLSTCPRLHLLATSREPLRIPGENVWRVPPLDLPPAPRELPADASWPAAASGRLSVQEAMRHAAVRLFAARARQARPEFTLTSDTIDTVVRICRILDGVPLAIELAAARVRVLSVEQILRRLDDRFTLLNSTDQRLPERQRTMRAVVEWSHALLTDAEKALLRRLSIFANWSLDMAEDLFTADFGAELLQLHGSLLDKSLIVLEEEVEGVAHYRILDTIRVYAAEELHASGEAEVYHRRTLEYGVHWTEAFAAAMSSALPWQERLQLLKRVERSLDNMRSFLRWAAAHGLAEPGLRICVLLRSYWLAFDRCAEGAAFLADLLAVAPDDLSPRLRARALVLHGELTLDLDGEQAVLERLTAGLRLAESVGDDATRADALAVLAAVALRRREFSVGAARAAEALDLARRLGNRLVETYALELRGRLADAVGDRDDARRWLSEALALGEATGCGWNSARCHEALSALALREGAHDTAERHLDRALSLFLELGSALGTARCLATLGRLAARRGNLLKAWEHLSGAVHHSGFSGRRLALARALEDLARFAAAEGMTDRVVLLGAQAEALRHRANAPSSGNRRLREYVNQRLGDASAAAEWTRARTLSLEEALSAALAPPPLDDARSLTPRERQIAELAGAGLSNRQIADRLVISQATVARHIANVFAKLGISARAELPARLAAADGPARPPAASSCPR</sequence>